<dbReference type="VEuPathDB" id="FungiDB:A1Q1_06456"/>
<reference evidence="9 10" key="1">
    <citation type="journal article" date="2012" name="Eukaryot. Cell">
        <title>Draft genome sequence of CBS 2479, the standard type strain of Trichosporon asahii.</title>
        <authorList>
            <person name="Yang R.Y."/>
            <person name="Li H.T."/>
            <person name="Zhu H."/>
            <person name="Zhou G.P."/>
            <person name="Wang M."/>
            <person name="Wang L."/>
        </authorList>
    </citation>
    <scope>NUCLEOTIDE SEQUENCE [LARGE SCALE GENOMIC DNA]</scope>
    <source>
        <strain evidence="10">ATCC 90039 / CBS 2479 / JCM 2466 / KCTC 7840 / NCYC 2677 / UAMH 7654</strain>
    </source>
</reference>
<dbReference type="PROSITE" id="PS50005">
    <property type="entry name" value="TPR"/>
    <property type="match status" value="3"/>
</dbReference>
<dbReference type="HOGENOM" id="CLU_018320_2_1_1"/>
<comment type="caution">
    <text evidence="9">The sequence shown here is derived from an EMBL/GenBank/DDBJ whole genome shotgun (WGS) entry which is preliminary data.</text>
</comment>
<dbReference type="GO" id="GO:0016567">
    <property type="term" value="P:protein ubiquitination"/>
    <property type="evidence" value="ECO:0007669"/>
    <property type="project" value="TreeGrafter"/>
</dbReference>
<dbReference type="InterPro" id="IPR011990">
    <property type="entry name" value="TPR-like_helical_dom_sf"/>
</dbReference>
<dbReference type="RefSeq" id="XP_014177045.1">
    <property type="nucleotide sequence ID" value="XM_014321570.1"/>
</dbReference>
<feature type="repeat" description="TPR" evidence="7">
    <location>
        <begin position="415"/>
        <end position="448"/>
    </location>
</feature>
<evidence type="ECO:0000313" key="9">
    <source>
        <dbReference type="EMBL" id="EJT45139.1"/>
    </source>
</evidence>
<dbReference type="GO" id="GO:0005680">
    <property type="term" value="C:anaphase-promoting complex"/>
    <property type="evidence" value="ECO:0007669"/>
    <property type="project" value="InterPro"/>
</dbReference>
<evidence type="ECO:0000259" key="8">
    <source>
        <dbReference type="Pfam" id="PF04049"/>
    </source>
</evidence>
<evidence type="ECO:0000256" key="6">
    <source>
        <dbReference type="ARBA" id="ARBA00023306"/>
    </source>
</evidence>
<keyword evidence="2" id="KW-0677">Repeat</keyword>
<dbReference type="GO" id="GO:0051301">
    <property type="term" value="P:cell division"/>
    <property type="evidence" value="ECO:0007669"/>
    <property type="project" value="UniProtKB-KW"/>
</dbReference>
<evidence type="ECO:0000256" key="7">
    <source>
        <dbReference type="PROSITE-ProRule" id="PRU00339"/>
    </source>
</evidence>
<keyword evidence="3" id="KW-0498">Mitosis</keyword>
<keyword evidence="1 9" id="KW-0132">Cell division</keyword>
<dbReference type="GeneID" id="25989968"/>
<evidence type="ECO:0000256" key="3">
    <source>
        <dbReference type="ARBA" id="ARBA00022776"/>
    </source>
</evidence>
<keyword evidence="6" id="KW-0131">Cell cycle</keyword>
<dbReference type="PANTHER" id="PTHR12558">
    <property type="entry name" value="CELL DIVISION CYCLE 16,23,27"/>
    <property type="match status" value="1"/>
</dbReference>
<dbReference type="OrthoDB" id="10262026at2759"/>
<protein>
    <submittedName>
        <fullName evidence="9">Cell division control protein 23</fullName>
    </submittedName>
</protein>
<feature type="domain" description="Cdc23" evidence="8">
    <location>
        <begin position="99"/>
        <end position="286"/>
    </location>
</feature>
<feature type="repeat" description="TPR" evidence="7">
    <location>
        <begin position="347"/>
        <end position="380"/>
    </location>
</feature>
<dbReference type="Pfam" id="PF13181">
    <property type="entry name" value="TPR_8"/>
    <property type="match status" value="1"/>
</dbReference>
<dbReference type="Pfam" id="PF04049">
    <property type="entry name" value="ANAPC8"/>
    <property type="match status" value="1"/>
</dbReference>
<evidence type="ECO:0000256" key="5">
    <source>
        <dbReference type="ARBA" id="ARBA00022803"/>
    </source>
</evidence>
<dbReference type="InterPro" id="IPR007192">
    <property type="entry name" value="APC8"/>
</dbReference>
<dbReference type="InterPro" id="IPR019734">
    <property type="entry name" value="TPR_rpt"/>
</dbReference>
<dbReference type="GO" id="GO:0031145">
    <property type="term" value="P:anaphase-promoting complex-dependent catabolic process"/>
    <property type="evidence" value="ECO:0007669"/>
    <property type="project" value="TreeGrafter"/>
</dbReference>
<keyword evidence="5 7" id="KW-0802">TPR repeat</keyword>
<dbReference type="SUPFAM" id="SSF48452">
    <property type="entry name" value="TPR-like"/>
    <property type="match status" value="2"/>
</dbReference>
<dbReference type="Pfam" id="PF13414">
    <property type="entry name" value="TPR_11"/>
    <property type="match status" value="1"/>
</dbReference>
<keyword evidence="4" id="KW-0833">Ubl conjugation pathway</keyword>
<dbReference type="AlphaFoldDB" id="J6ELI4"/>
<name>J6ELI4_TRIAS</name>
<dbReference type="PANTHER" id="PTHR12558:SF10">
    <property type="entry name" value="CELL DIVISION CYCLE PROTEIN 23 HOMOLOG"/>
    <property type="match status" value="1"/>
</dbReference>
<evidence type="ECO:0000313" key="10">
    <source>
        <dbReference type="Proteomes" id="UP000002748"/>
    </source>
</evidence>
<dbReference type="Gene3D" id="1.25.40.10">
    <property type="entry name" value="Tetratricopeptide repeat domain"/>
    <property type="match status" value="2"/>
</dbReference>
<evidence type="ECO:0000256" key="1">
    <source>
        <dbReference type="ARBA" id="ARBA00022618"/>
    </source>
</evidence>
<evidence type="ECO:0000256" key="4">
    <source>
        <dbReference type="ARBA" id="ARBA00022786"/>
    </source>
</evidence>
<evidence type="ECO:0000256" key="2">
    <source>
        <dbReference type="ARBA" id="ARBA00022737"/>
    </source>
</evidence>
<accession>J6ELI4</accession>
<gene>
    <name evidence="9" type="ORF">A1Q1_06456</name>
</gene>
<dbReference type="GO" id="GO:0045842">
    <property type="term" value="P:positive regulation of mitotic metaphase/anaphase transition"/>
    <property type="evidence" value="ECO:0007669"/>
    <property type="project" value="TreeGrafter"/>
</dbReference>
<sequence length="585" mass="66079">MAPKLAPAAKVQLAHDLRTTEYRSAPYLPFSPPPQDTSLVGDSPVVRPRPSFGELQDSPAGFDSFDLGDARPAMTMAVGEAGPSRARTRHGIEIEEEEDVLEEDDFQLAKSYFDIHELDRVVHTLRAARGARSRFLRNYAAYLSADRKAQESLPHFLDTKQERLALFPALTQILAELQPETDPYLVYLRGLVHMRLEQRDAAVECFVTSVRAKPYNWSCWSQLAQLVDSADTFIALKERLPSGPMLSFFAITVMLDLHTATDLVLTMIGELQQTFPDSVHLKAQRAMVYYHMRDFATAEAEFDAVQAADPFRMEEVDIYSNMLYVMDKRAKLGKLAHEYAELDRNRPEVCTLIGNYYSSRADHTKAITYFRRALTFNREYLPAWTLMGHEFVELKNSHAAIEAYRKAIDVNPKDYRAWYGLGQAYELLDMPMYAIEYYNQATSLRPYDCRMWTALATVYEGLGRLSDAISAHTRALLGADKTQTPTILAKLASLHTTVDGARGISPSPDAVGYHRKLLALGEREKTSIVELAPSYLAVAEWETATDKGDWTLAAQYLEKVAASNAHERDRAAELLRELRVKEARM</sequence>
<dbReference type="Proteomes" id="UP000002748">
    <property type="component" value="Unassembled WGS sequence"/>
</dbReference>
<dbReference type="KEGG" id="tasa:A1Q1_06456"/>
<dbReference type="SMART" id="SM00028">
    <property type="entry name" value="TPR"/>
    <property type="match status" value="6"/>
</dbReference>
<dbReference type="EMBL" id="ALBS01000333">
    <property type="protein sequence ID" value="EJT45139.1"/>
    <property type="molecule type" value="Genomic_DNA"/>
</dbReference>
<feature type="repeat" description="TPR" evidence="7">
    <location>
        <begin position="381"/>
        <end position="414"/>
    </location>
</feature>
<organism evidence="9 10">
    <name type="scientific">Trichosporon asahii var. asahii (strain ATCC 90039 / CBS 2479 / JCM 2466 / KCTC 7840 / NBRC 103889/ NCYC 2677 / UAMH 7654)</name>
    <name type="common">Yeast</name>
    <dbReference type="NCBI Taxonomy" id="1186058"/>
    <lineage>
        <taxon>Eukaryota</taxon>
        <taxon>Fungi</taxon>
        <taxon>Dikarya</taxon>
        <taxon>Basidiomycota</taxon>
        <taxon>Agaricomycotina</taxon>
        <taxon>Tremellomycetes</taxon>
        <taxon>Trichosporonales</taxon>
        <taxon>Trichosporonaceae</taxon>
        <taxon>Trichosporon</taxon>
    </lineage>
</organism>
<proteinExistence type="predicted"/>